<evidence type="ECO:0000256" key="3">
    <source>
        <dbReference type="ARBA" id="ARBA00022598"/>
    </source>
</evidence>
<dbReference type="GO" id="GO:0170057">
    <property type="term" value="F:RNA ligase (GTP) activity"/>
    <property type="evidence" value="ECO:0007669"/>
    <property type="project" value="UniProtKB-EC"/>
</dbReference>
<dbReference type="GO" id="GO:0030145">
    <property type="term" value="F:manganese ion binding"/>
    <property type="evidence" value="ECO:0007669"/>
    <property type="project" value="TreeGrafter"/>
</dbReference>
<dbReference type="InterPro" id="IPR052915">
    <property type="entry name" value="RtcB-like"/>
</dbReference>
<dbReference type="PANTHER" id="PTHR43749">
    <property type="entry name" value="RNA-SPLICING LIGASE RTCB"/>
    <property type="match status" value="1"/>
</dbReference>
<comment type="caution">
    <text evidence="9">The sequence shown here is derived from an EMBL/GenBank/DDBJ whole genome shotgun (WGS) entry which is preliminary data.</text>
</comment>
<keyword evidence="5" id="KW-0547">Nucleotide-binding</keyword>
<dbReference type="PANTHER" id="PTHR43749:SF2">
    <property type="entry name" value="RNA-SPLICING LIGASE RTCB"/>
    <property type="match status" value="1"/>
</dbReference>
<keyword evidence="6" id="KW-0342">GTP-binding</keyword>
<evidence type="ECO:0000256" key="8">
    <source>
        <dbReference type="ARBA" id="ARBA00047746"/>
    </source>
</evidence>
<evidence type="ECO:0000256" key="2">
    <source>
        <dbReference type="ARBA" id="ARBA00012726"/>
    </source>
</evidence>
<dbReference type="Gene3D" id="3.90.1860.10">
    <property type="entry name" value="tRNA-splicing ligase RtcB"/>
    <property type="match status" value="1"/>
</dbReference>
<dbReference type="GO" id="GO:0005525">
    <property type="term" value="F:GTP binding"/>
    <property type="evidence" value="ECO:0007669"/>
    <property type="project" value="UniProtKB-KW"/>
</dbReference>
<accession>A0A0F9IS96</accession>
<evidence type="ECO:0000256" key="4">
    <source>
        <dbReference type="ARBA" id="ARBA00022723"/>
    </source>
</evidence>
<comment type="cofactor">
    <cofactor evidence="1">
        <name>Mn(2+)</name>
        <dbReference type="ChEBI" id="CHEBI:29035"/>
    </cofactor>
</comment>
<dbReference type="GO" id="GO:0006396">
    <property type="term" value="P:RNA processing"/>
    <property type="evidence" value="ECO:0007669"/>
    <property type="project" value="InterPro"/>
</dbReference>
<dbReference type="GO" id="GO:0003909">
    <property type="term" value="F:DNA ligase activity"/>
    <property type="evidence" value="ECO:0007669"/>
    <property type="project" value="TreeGrafter"/>
</dbReference>
<evidence type="ECO:0000256" key="1">
    <source>
        <dbReference type="ARBA" id="ARBA00001936"/>
    </source>
</evidence>
<dbReference type="InterPro" id="IPR001233">
    <property type="entry name" value="RtcB"/>
</dbReference>
<reference evidence="9" key="1">
    <citation type="journal article" date="2015" name="Nature">
        <title>Complex archaea that bridge the gap between prokaryotes and eukaryotes.</title>
        <authorList>
            <person name="Spang A."/>
            <person name="Saw J.H."/>
            <person name="Jorgensen S.L."/>
            <person name="Zaremba-Niedzwiedzka K."/>
            <person name="Martijn J."/>
            <person name="Lind A.E."/>
            <person name="van Eijk R."/>
            <person name="Schleper C."/>
            <person name="Guy L."/>
            <person name="Ettema T.J."/>
        </authorList>
    </citation>
    <scope>NUCLEOTIDE SEQUENCE</scope>
</reference>
<dbReference type="AlphaFoldDB" id="A0A0F9IS96"/>
<sequence length="141" mass="15960">MEFVIEESEENRRPIFSWCKDVEDGALDQAKNLANHPKIHTPVCLMPDVHQGYGMPIGGVIAVRNAVIPYAVGSDCGCGVLAARTELQSDKIRENELKDILDLMKQGVPVGFSYHSNDSKECRENRVWIEEWLEKNVDFEK</sequence>
<dbReference type="Pfam" id="PF01139">
    <property type="entry name" value="RtcB"/>
    <property type="match status" value="1"/>
</dbReference>
<protein>
    <recommendedName>
        <fullName evidence="2">3'-phosphate/5'-hydroxy nucleic acid ligase</fullName>
        <ecNumber evidence="2">6.5.1.8</ecNumber>
    </recommendedName>
</protein>
<evidence type="ECO:0000256" key="6">
    <source>
        <dbReference type="ARBA" id="ARBA00023134"/>
    </source>
</evidence>
<name>A0A0F9IS96_9ZZZZ</name>
<dbReference type="GO" id="GO:0006281">
    <property type="term" value="P:DNA repair"/>
    <property type="evidence" value="ECO:0007669"/>
    <property type="project" value="TreeGrafter"/>
</dbReference>
<evidence type="ECO:0000256" key="5">
    <source>
        <dbReference type="ARBA" id="ARBA00022741"/>
    </source>
</evidence>
<organism evidence="9">
    <name type="scientific">marine sediment metagenome</name>
    <dbReference type="NCBI Taxonomy" id="412755"/>
    <lineage>
        <taxon>unclassified sequences</taxon>
        <taxon>metagenomes</taxon>
        <taxon>ecological metagenomes</taxon>
    </lineage>
</organism>
<evidence type="ECO:0000256" key="7">
    <source>
        <dbReference type="ARBA" id="ARBA00023211"/>
    </source>
</evidence>
<dbReference type="SUPFAM" id="SSF103365">
    <property type="entry name" value="Hypothetical protein PH1602"/>
    <property type="match status" value="1"/>
</dbReference>
<keyword evidence="4" id="KW-0479">Metal-binding</keyword>
<keyword evidence="3" id="KW-0436">Ligase</keyword>
<dbReference type="InterPro" id="IPR036025">
    <property type="entry name" value="RtcB-like_sf"/>
</dbReference>
<gene>
    <name evidence="9" type="ORF">LCGC14_1621750</name>
</gene>
<dbReference type="GO" id="GO:0042245">
    <property type="term" value="P:RNA repair"/>
    <property type="evidence" value="ECO:0007669"/>
    <property type="project" value="TreeGrafter"/>
</dbReference>
<keyword evidence="7" id="KW-0464">Manganese</keyword>
<dbReference type="EMBL" id="LAZR01013260">
    <property type="protein sequence ID" value="KKM22784.1"/>
    <property type="molecule type" value="Genomic_DNA"/>
</dbReference>
<evidence type="ECO:0000313" key="9">
    <source>
        <dbReference type="EMBL" id="KKM22784.1"/>
    </source>
</evidence>
<proteinExistence type="predicted"/>
<comment type="catalytic activity">
    <reaction evidence="8">
        <text>a 3'-end 3'-phospho-ribonucleotide-RNA + a 5'-end dephospho-ribonucleoside-RNA + GTP = a ribonucleotidyl-ribonucleotide-RNA + GMP + diphosphate</text>
        <dbReference type="Rhea" id="RHEA:68076"/>
        <dbReference type="Rhea" id="RHEA-COMP:10463"/>
        <dbReference type="Rhea" id="RHEA-COMP:13936"/>
        <dbReference type="Rhea" id="RHEA-COMP:17355"/>
        <dbReference type="ChEBI" id="CHEBI:33019"/>
        <dbReference type="ChEBI" id="CHEBI:37565"/>
        <dbReference type="ChEBI" id="CHEBI:58115"/>
        <dbReference type="ChEBI" id="CHEBI:83062"/>
        <dbReference type="ChEBI" id="CHEBI:138284"/>
        <dbReference type="ChEBI" id="CHEBI:173118"/>
        <dbReference type="EC" id="6.5.1.8"/>
    </reaction>
</comment>
<dbReference type="EC" id="6.5.1.8" evidence="2"/>